<dbReference type="EMBL" id="JAGQLK010000111">
    <property type="protein sequence ID" value="MCA9383679.1"/>
    <property type="molecule type" value="Genomic_DNA"/>
</dbReference>
<organism evidence="2 3">
    <name type="scientific">Candidatus Dojkabacteria bacterium</name>
    <dbReference type="NCBI Taxonomy" id="2099670"/>
    <lineage>
        <taxon>Bacteria</taxon>
        <taxon>Candidatus Dojkabacteria</taxon>
    </lineage>
</organism>
<dbReference type="CDD" id="cd04301">
    <property type="entry name" value="NAT_SF"/>
    <property type="match status" value="1"/>
</dbReference>
<dbReference type="Proteomes" id="UP000783287">
    <property type="component" value="Unassembled WGS sequence"/>
</dbReference>
<evidence type="ECO:0000313" key="2">
    <source>
        <dbReference type="EMBL" id="MCA9383679.1"/>
    </source>
</evidence>
<evidence type="ECO:0000313" key="3">
    <source>
        <dbReference type="Proteomes" id="UP000783287"/>
    </source>
</evidence>
<dbReference type="SUPFAM" id="SSF55729">
    <property type="entry name" value="Acyl-CoA N-acyltransferases (Nat)"/>
    <property type="match status" value="1"/>
</dbReference>
<feature type="domain" description="N-acetyltransferase" evidence="1">
    <location>
        <begin position="1"/>
        <end position="157"/>
    </location>
</feature>
<dbReference type="Gene3D" id="3.40.630.30">
    <property type="match status" value="1"/>
</dbReference>
<dbReference type="InterPro" id="IPR000182">
    <property type="entry name" value="GNAT_dom"/>
</dbReference>
<dbReference type="PANTHER" id="PTHR43072">
    <property type="entry name" value="N-ACETYLTRANSFERASE"/>
    <property type="match status" value="1"/>
</dbReference>
<dbReference type="Pfam" id="PF00583">
    <property type="entry name" value="Acetyltransf_1"/>
    <property type="match status" value="1"/>
</dbReference>
<reference evidence="2" key="2">
    <citation type="journal article" date="2021" name="Microbiome">
        <title>Successional dynamics and alternative stable states in a saline activated sludge microbial community over 9 years.</title>
        <authorList>
            <person name="Wang Y."/>
            <person name="Ye J."/>
            <person name="Ju F."/>
            <person name="Liu L."/>
            <person name="Boyd J.A."/>
            <person name="Deng Y."/>
            <person name="Parks D.H."/>
            <person name="Jiang X."/>
            <person name="Yin X."/>
            <person name="Woodcroft B.J."/>
            <person name="Tyson G.W."/>
            <person name="Hugenholtz P."/>
            <person name="Polz M.F."/>
            <person name="Zhang T."/>
        </authorList>
    </citation>
    <scope>NUCLEOTIDE SEQUENCE</scope>
    <source>
        <strain evidence="2">HKST-UBA14</strain>
    </source>
</reference>
<dbReference type="AlphaFoldDB" id="A0A955L6A5"/>
<comment type="caution">
    <text evidence="2">The sequence shown here is derived from an EMBL/GenBank/DDBJ whole genome shotgun (WGS) entry which is preliminary data.</text>
</comment>
<reference evidence="2" key="1">
    <citation type="submission" date="2020-04" db="EMBL/GenBank/DDBJ databases">
        <authorList>
            <person name="Zhang T."/>
        </authorList>
    </citation>
    <scope>NUCLEOTIDE SEQUENCE</scope>
    <source>
        <strain evidence="2">HKST-UBA14</strain>
    </source>
</reference>
<sequence>MKIVKPGLSELQAVIDLWIDQYDYHHEIDSEYYVPVTEKLKKEFSAYLESAISAGTPRILVSKKEEHIIGFITFELSNADYFDAAIKQYGSVIELFVHKDYRREGVGKSLMNEVEDYFRQQGISHIELQCSSFNDIALDFYQKSGYKNSQTLLIKKL</sequence>
<accession>A0A955L6A5</accession>
<protein>
    <submittedName>
        <fullName evidence="2">GNAT family N-acetyltransferase</fullName>
    </submittedName>
</protein>
<proteinExistence type="predicted"/>
<name>A0A955L6A5_9BACT</name>
<dbReference type="PROSITE" id="PS51186">
    <property type="entry name" value="GNAT"/>
    <property type="match status" value="1"/>
</dbReference>
<dbReference type="InterPro" id="IPR016181">
    <property type="entry name" value="Acyl_CoA_acyltransferase"/>
</dbReference>
<dbReference type="PANTHER" id="PTHR43072:SF60">
    <property type="entry name" value="L-2,4-DIAMINOBUTYRIC ACID ACETYLTRANSFERASE"/>
    <property type="match status" value="1"/>
</dbReference>
<evidence type="ECO:0000259" key="1">
    <source>
        <dbReference type="PROSITE" id="PS51186"/>
    </source>
</evidence>
<dbReference type="GO" id="GO:0016747">
    <property type="term" value="F:acyltransferase activity, transferring groups other than amino-acyl groups"/>
    <property type="evidence" value="ECO:0007669"/>
    <property type="project" value="InterPro"/>
</dbReference>
<gene>
    <name evidence="2" type="ORF">KC909_04890</name>
</gene>